<feature type="non-terminal residue" evidence="8">
    <location>
        <position position="1"/>
    </location>
</feature>
<dbReference type="Pfam" id="PF17917">
    <property type="entry name" value="RT_RNaseH"/>
    <property type="match status" value="1"/>
</dbReference>
<gene>
    <name evidence="8" type="ORF">CCACVL1_02236</name>
</gene>
<sequence length="325" mass="37096">EVEGVERPVYYLSRCLHGSELNYSPIEKHCLSLVFATQKLQHYLLAHKVTVVTKSDPIRYILSRPILAGRAAKWLLLLGQFDLSVAQPKAIKSQALSDLLAYFPIQSEEAVTLDSMLGDVEGESVRCEHSPRSSNRYVDALATLASKIHIPGQKEEISLLVQRWSVPGPLAGMTEYYLGEVSKDADWRTPIIEQLRERKSSNLRFLKSYTIIQGALYYRGPNGILARCISPEKAKERLRTSHKQWCGMEGPPLYRRMQRDGYYWRTMSSDCADAQYACPRCSEPPDVNDCHFVGSVGYWRRPYIEYLQNGVLPTNHQDARNLKRK</sequence>
<keyword evidence="4" id="KW-0255">Endonuclease</keyword>
<dbReference type="Gene3D" id="1.10.340.70">
    <property type="match status" value="1"/>
</dbReference>
<keyword evidence="5" id="KW-0378">Hydrolase</keyword>
<accession>A0A1R3K9V9</accession>
<evidence type="ECO:0000256" key="2">
    <source>
        <dbReference type="ARBA" id="ARBA00022695"/>
    </source>
</evidence>
<evidence type="ECO:0000256" key="6">
    <source>
        <dbReference type="ARBA" id="ARBA00022918"/>
    </source>
</evidence>
<evidence type="ECO:0000313" key="8">
    <source>
        <dbReference type="EMBL" id="OMP03877.1"/>
    </source>
</evidence>
<evidence type="ECO:0000259" key="7">
    <source>
        <dbReference type="Pfam" id="PF17917"/>
    </source>
</evidence>
<protein>
    <recommendedName>
        <fullName evidence="7">Reverse transcriptase RNase H-like domain-containing protein</fullName>
    </recommendedName>
</protein>
<keyword evidence="6" id="KW-0695">RNA-directed DNA polymerase</keyword>
<keyword evidence="1" id="KW-0808">Transferase</keyword>
<dbReference type="STRING" id="210143.A0A1R3K9V9"/>
<dbReference type="EMBL" id="AWWV01005910">
    <property type="protein sequence ID" value="OMP03877.1"/>
    <property type="molecule type" value="Genomic_DNA"/>
</dbReference>
<feature type="non-terminal residue" evidence="8">
    <location>
        <position position="325"/>
    </location>
</feature>
<dbReference type="OMA" id="THCIRIL"/>
<evidence type="ECO:0000313" key="9">
    <source>
        <dbReference type="Proteomes" id="UP000188268"/>
    </source>
</evidence>
<proteinExistence type="predicted"/>
<dbReference type="OrthoDB" id="1745877at2759"/>
<evidence type="ECO:0000256" key="4">
    <source>
        <dbReference type="ARBA" id="ARBA00022759"/>
    </source>
</evidence>
<dbReference type="InterPro" id="IPR043502">
    <property type="entry name" value="DNA/RNA_pol_sf"/>
</dbReference>
<keyword evidence="9" id="KW-1185">Reference proteome</keyword>
<evidence type="ECO:0000256" key="1">
    <source>
        <dbReference type="ARBA" id="ARBA00022679"/>
    </source>
</evidence>
<dbReference type="InterPro" id="IPR041373">
    <property type="entry name" value="RT_RNaseH"/>
</dbReference>
<dbReference type="Proteomes" id="UP000188268">
    <property type="component" value="Unassembled WGS sequence"/>
</dbReference>
<keyword evidence="3" id="KW-0540">Nuclease</keyword>
<evidence type="ECO:0000256" key="5">
    <source>
        <dbReference type="ARBA" id="ARBA00022801"/>
    </source>
</evidence>
<feature type="domain" description="Reverse transcriptase RNase H-like" evidence="7">
    <location>
        <begin position="3"/>
        <end position="81"/>
    </location>
</feature>
<organism evidence="8 9">
    <name type="scientific">Corchorus capsularis</name>
    <name type="common">Jute</name>
    <dbReference type="NCBI Taxonomy" id="210143"/>
    <lineage>
        <taxon>Eukaryota</taxon>
        <taxon>Viridiplantae</taxon>
        <taxon>Streptophyta</taxon>
        <taxon>Embryophyta</taxon>
        <taxon>Tracheophyta</taxon>
        <taxon>Spermatophyta</taxon>
        <taxon>Magnoliopsida</taxon>
        <taxon>eudicotyledons</taxon>
        <taxon>Gunneridae</taxon>
        <taxon>Pentapetalae</taxon>
        <taxon>rosids</taxon>
        <taxon>malvids</taxon>
        <taxon>Malvales</taxon>
        <taxon>Malvaceae</taxon>
        <taxon>Grewioideae</taxon>
        <taxon>Apeibeae</taxon>
        <taxon>Corchorus</taxon>
    </lineage>
</organism>
<dbReference type="GO" id="GO:0003964">
    <property type="term" value="F:RNA-directed DNA polymerase activity"/>
    <property type="evidence" value="ECO:0007669"/>
    <property type="project" value="UniProtKB-KW"/>
</dbReference>
<dbReference type="SUPFAM" id="SSF56672">
    <property type="entry name" value="DNA/RNA polymerases"/>
    <property type="match status" value="1"/>
</dbReference>
<dbReference type="GO" id="GO:0016787">
    <property type="term" value="F:hydrolase activity"/>
    <property type="evidence" value="ECO:0007669"/>
    <property type="project" value="UniProtKB-KW"/>
</dbReference>
<reference evidence="8 9" key="1">
    <citation type="submission" date="2013-09" db="EMBL/GenBank/DDBJ databases">
        <title>Corchorus capsularis genome sequencing.</title>
        <authorList>
            <person name="Alam M."/>
            <person name="Haque M.S."/>
            <person name="Islam M.S."/>
            <person name="Emdad E.M."/>
            <person name="Islam M.M."/>
            <person name="Ahmed B."/>
            <person name="Halim A."/>
            <person name="Hossen Q.M.M."/>
            <person name="Hossain M.Z."/>
            <person name="Ahmed R."/>
            <person name="Khan M.M."/>
            <person name="Islam R."/>
            <person name="Rashid M.M."/>
            <person name="Khan S.A."/>
            <person name="Rahman M.S."/>
            <person name="Alam M."/>
        </authorList>
    </citation>
    <scope>NUCLEOTIDE SEQUENCE [LARGE SCALE GENOMIC DNA]</scope>
    <source>
        <strain evidence="9">cv. CVL-1</strain>
        <tissue evidence="8">Whole seedling</tissue>
    </source>
</reference>
<evidence type="ECO:0000256" key="3">
    <source>
        <dbReference type="ARBA" id="ARBA00022722"/>
    </source>
</evidence>
<keyword evidence="2" id="KW-0548">Nucleotidyltransferase</keyword>
<dbReference type="Gramene" id="OMP03877">
    <property type="protein sequence ID" value="OMP03877"/>
    <property type="gene ID" value="CCACVL1_02236"/>
</dbReference>
<comment type="caution">
    <text evidence="8">The sequence shown here is derived from an EMBL/GenBank/DDBJ whole genome shotgun (WGS) entry which is preliminary data.</text>
</comment>
<dbReference type="GO" id="GO:0004519">
    <property type="term" value="F:endonuclease activity"/>
    <property type="evidence" value="ECO:0007669"/>
    <property type="project" value="UniProtKB-KW"/>
</dbReference>
<dbReference type="PANTHER" id="PTHR48475">
    <property type="entry name" value="RIBONUCLEASE H"/>
    <property type="match status" value="1"/>
</dbReference>
<dbReference type="AlphaFoldDB" id="A0A1R3K9V9"/>
<name>A0A1R3K9V9_COCAP</name>
<dbReference type="PANTHER" id="PTHR48475:SF1">
    <property type="entry name" value="RNASE H TYPE-1 DOMAIN-CONTAINING PROTEIN"/>
    <property type="match status" value="1"/>
</dbReference>